<dbReference type="EMBL" id="LZMF01000123">
    <property type="protein sequence ID" value="OBK84713.1"/>
    <property type="molecule type" value="Genomic_DNA"/>
</dbReference>
<reference evidence="2" key="1">
    <citation type="submission" date="2016-06" db="EMBL/GenBank/DDBJ databases">
        <authorList>
            <person name="Sutton G."/>
            <person name="Brinkac L."/>
            <person name="Sanka R."/>
            <person name="Adams M."/>
            <person name="Lau E."/>
            <person name="Garcia-Basteiro A."/>
            <person name="Lopez-Varela E."/>
            <person name="Palencia S."/>
        </authorList>
    </citation>
    <scope>NUCLEOTIDE SEQUENCE [LARGE SCALE GENOMIC DNA]</scope>
    <source>
        <strain evidence="2">1274684.2</strain>
    </source>
</reference>
<accession>A0A1A3TPX8</accession>
<name>A0A1A3TPX8_MYCSD</name>
<evidence type="ECO:0000313" key="1">
    <source>
        <dbReference type="EMBL" id="OBK84713.1"/>
    </source>
</evidence>
<protein>
    <submittedName>
        <fullName evidence="1">Uncharacterized protein</fullName>
    </submittedName>
</protein>
<organism evidence="1 2">
    <name type="scientific">Mycolicibacter sinensis (strain JDM601)</name>
    <name type="common">Mycobacterium sinense</name>
    <dbReference type="NCBI Taxonomy" id="875328"/>
    <lineage>
        <taxon>Bacteria</taxon>
        <taxon>Bacillati</taxon>
        <taxon>Actinomycetota</taxon>
        <taxon>Actinomycetes</taxon>
        <taxon>Mycobacteriales</taxon>
        <taxon>Mycobacteriaceae</taxon>
        <taxon>Mycolicibacter</taxon>
    </lineage>
</organism>
<dbReference type="AlphaFoldDB" id="A0A1A3TPX8"/>
<comment type="caution">
    <text evidence="1">The sequence shown here is derived from an EMBL/GenBank/DDBJ whole genome shotgun (WGS) entry which is preliminary data.</text>
</comment>
<dbReference type="Proteomes" id="UP000093759">
    <property type="component" value="Unassembled WGS sequence"/>
</dbReference>
<proteinExistence type="predicted"/>
<sequence>MTDHIYVDETKQRDYLLVATLHTTSDLADLRAVVRGLLLPGQRYLHMKDEKNGRKRTIADTLVAAGVQATVYRAASPAHRNDRERRAACLWSLVRDHAASNDTRVIFDQDDSMLSWDNQRLIEYTRAADCRHTLHYEHKRSHADALLAVPDAVAWCWAKGGRWRQLITPAVSAVRDV</sequence>
<gene>
    <name evidence="1" type="ORF">A5648_08475</name>
</gene>
<evidence type="ECO:0000313" key="2">
    <source>
        <dbReference type="Proteomes" id="UP000093759"/>
    </source>
</evidence>